<dbReference type="Proteomes" id="UP000597444">
    <property type="component" value="Unassembled WGS sequence"/>
</dbReference>
<reference evidence="2" key="1">
    <citation type="submission" date="2020-10" db="EMBL/GenBank/DDBJ databases">
        <title>Taxonomic study of unclassified bacteria belonging to the class Ktedonobacteria.</title>
        <authorList>
            <person name="Yabe S."/>
            <person name="Wang C.M."/>
            <person name="Zheng Y."/>
            <person name="Sakai Y."/>
            <person name="Cavaletti L."/>
            <person name="Monciardini P."/>
            <person name="Donadio S."/>
        </authorList>
    </citation>
    <scope>NUCLEOTIDE SEQUENCE</scope>
    <source>
        <strain evidence="2">ID150040</strain>
    </source>
</reference>
<feature type="transmembrane region" description="Helical" evidence="1">
    <location>
        <begin position="12"/>
        <end position="32"/>
    </location>
</feature>
<comment type="caution">
    <text evidence="2">The sequence shown here is derived from an EMBL/GenBank/DDBJ whole genome shotgun (WGS) entry which is preliminary data.</text>
</comment>
<keyword evidence="1" id="KW-1133">Transmembrane helix</keyword>
<sequence length="129" mass="13775">MSLLSLAVKTLMILVMLFLLSLAGAISFPILFNGAGLTNFLLLILTILGLSVIGYLLGKGVRTVKKPLEAFLATYVGSICLGGILALFAVLNVPTVRVNLNWLGTSWYSPLLALLFIGTSLMLVFLSSE</sequence>
<feature type="transmembrane region" description="Helical" evidence="1">
    <location>
        <begin position="107"/>
        <end position="126"/>
    </location>
</feature>
<dbReference type="RefSeq" id="WP_220208126.1">
    <property type="nucleotide sequence ID" value="NZ_BNJK01000001.1"/>
</dbReference>
<evidence type="ECO:0000313" key="2">
    <source>
        <dbReference type="EMBL" id="GHO97595.1"/>
    </source>
</evidence>
<keyword evidence="3" id="KW-1185">Reference proteome</keyword>
<organism evidence="2 3">
    <name type="scientific">Reticulibacter mediterranei</name>
    <dbReference type="NCBI Taxonomy" id="2778369"/>
    <lineage>
        <taxon>Bacteria</taxon>
        <taxon>Bacillati</taxon>
        <taxon>Chloroflexota</taxon>
        <taxon>Ktedonobacteria</taxon>
        <taxon>Ktedonobacterales</taxon>
        <taxon>Reticulibacteraceae</taxon>
        <taxon>Reticulibacter</taxon>
    </lineage>
</organism>
<accession>A0A8J3ISA5</accession>
<feature type="transmembrane region" description="Helical" evidence="1">
    <location>
        <begin position="70"/>
        <end position="91"/>
    </location>
</feature>
<proteinExistence type="predicted"/>
<name>A0A8J3ISA5_9CHLR</name>
<dbReference type="AlphaFoldDB" id="A0A8J3ISA5"/>
<evidence type="ECO:0000313" key="3">
    <source>
        <dbReference type="Proteomes" id="UP000597444"/>
    </source>
</evidence>
<evidence type="ECO:0000256" key="1">
    <source>
        <dbReference type="SAM" id="Phobius"/>
    </source>
</evidence>
<protein>
    <submittedName>
        <fullName evidence="2">Uncharacterized protein</fullName>
    </submittedName>
</protein>
<keyword evidence="1" id="KW-0472">Membrane</keyword>
<feature type="transmembrane region" description="Helical" evidence="1">
    <location>
        <begin position="38"/>
        <end position="58"/>
    </location>
</feature>
<keyword evidence="1" id="KW-0812">Transmembrane</keyword>
<gene>
    <name evidence="2" type="ORF">KSF_076430</name>
</gene>
<dbReference type="EMBL" id="BNJK01000001">
    <property type="protein sequence ID" value="GHO97595.1"/>
    <property type="molecule type" value="Genomic_DNA"/>
</dbReference>